<evidence type="ECO:0000313" key="1">
    <source>
        <dbReference type="EMBL" id="MDZ5664102.1"/>
    </source>
</evidence>
<keyword evidence="2" id="KW-1185">Reference proteome</keyword>
<evidence type="ECO:0000313" key="2">
    <source>
        <dbReference type="Proteomes" id="UP001291999"/>
    </source>
</evidence>
<reference evidence="1 2" key="1">
    <citation type="submission" date="2023-11" db="EMBL/GenBank/DDBJ databases">
        <title>Novel species in genus Nocardioides.</title>
        <authorList>
            <person name="Zhou H."/>
        </authorList>
    </citation>
    <scope>NUCLEOTIDE SEQUENCE [LARGE SCALE GENOMIC DNA]</scope>
    <source>
        <strain evidence="1 2">S-58</strain>
    </source>
</reference>
<comment type="caution">
    <text evidence="1">The sequence shown here is derived from an EMBL/GenBank/DDBJ whole genome shotgun (WGS) entry which is preliminary data.</text>
</comment>
<name>A0ABU5KH11_9ACTN</name>
<proteinExistence type="predicted"/>
<dbReference type="Proteomes" id="UP001291999">
    <property type="component" value="Unassembled WGS sequence"/>
</dbReference>
<organism evidence="1 2">
    <name type="scientific">Nocardioides renjunii</name>
    <dbReference type="NCBI Taxonomy" id="3095075"/>
    <lineage>
        <taxon>Bacteria</taxon>
        <taxon>Bacillati</taxon>
        <taxon>Actinomycetota</taxon>
        <taxon>Actinomycetes</taxon>
        <taxon>Propionibacteriales</taxon>
        <taxon>Nocardioidaceae</taxon>
        <taxon>Nocardioides</taxon>
    </lineage>
</organism>
<gene>
    <name evidence="1" type="ORF">SFC79_20170</name>
</gene>
<sequence>MAPGLRRRVPALGQRLGMAGHAGDPVRDGAVGVAVVERCGVVPPLRERVEDVGDGRSPDLRHRVVPRRRVAVAVVQRRSLRVATVGRVIAPAVAEVDPPDERDVLLGTALAAHDEQLLVVRAAAPYPLVEQGLTAALVDDPAQVLVLLAVEPARVRAPHQGPHLHVASGRRPQQLRDRGTVLGQPLVGVAAPVREEDAVAGTGRRDGLDQSREVVDAVDPRHHEVARRPRPFRLGKEPLAHLLRLAAVAPDVDGVPPSGRG</sequence>
<protein>
    <submittedName>
        <fullName evidence="1">Uncharacterized protein</fullName>
    </submittedName>
</protein>
<dbReference type="RefSeq" id="WP_322425708.1">
    <property type="nucleotide sequence ID" value="NZ_JAXQPW010000010.1"/>
</dbReference>
<dbReference type="EMBL" id="JAXQPW010000010">
    <property type="protein sequence ID" value="MDZ5664102.1"/>
    <property type="molecule type" value="Genomic_DNA"/>
</dbReference>
<accession>A0ABU5KH11</accession>